<dbReference type="AlphaFoldDB" id="A0A833WW57"/>
<dbReference type="EMBL" id="LIHL02000013">
    <property type="protein sequence ID" value="KAF5448492.1"/>
    <property type="molecule type" value="Genomic_DNA"/>
</dbReference>
<organism evidence="2 3">
    <name type="scientific">Juglans regia</name>
    <name type="common">English walnut</name>
    <dbReference type="NCBI Taxonomy" id="51240"/>
    <lineage>
        <taxon>Eukaryota</taxon>
        <taxon>Viridiplantae</taxon>
        <taxon>Streptophyta</taxon>
        <taxon>Embryophyta</taxon>
        <taxon>Tracheophyta</taxon>
        <taxon>Spermatophyta</taxon>
        <taxon>Magnoliopsida</taxon>
        <taxon>eudicotyledons</taxon>
        <taxon>Gunneridae</taxon>
        <taxon>Pentapetalae</taxon>
        <taxon>rosids</taxon>
        <taxon>fabids</taxon>
        <taxon>Fagales</taxon>
        <taxon>Juglandaceae</taxon>
        <taxon>Juglans</taxon>
    </lineage>
</organism>
<evidence type="ECO:0000313" key="3">
    <source>
        <dbReference type="Proteomes" id="UP000619265"/>
    </source>
</evidence>
<dbReference type="SMART" id="SM00028">
    <property type="entry name" value="TPR"/>
    <property type="match status" value="3"/>
</dbReference>
<dbReference type="Proteomes" id="UP000619265">
    <property type="component" value="Unassembled WGS sequence"/>
</dbReference>
<protein>
    <submittedName>
        <fullName evidence="2">Uncharacterized protein</fullName>
    </submittedName>
</protein>
<evidence type="ECO:0000313" key="2">
    <source>
        <dbReference type="EMBL" id="KAF5448492.1"/>
    </source>
</evidence>
<proteinExistence type="predicted"/>
<dbReference type="Gramene" id="Jr13_04190_p2">
    <property type="protein sequence ID" value="cds.Jr13_04190_p2"/>
    <property type="gene ID" value="Jr13_04190"/>
</dbReference>
<dbReference type="SUPFAM" id="SSF48452">
    <property type="entry name" value="TPR-like"/>
    <property type="match status" value="1"/>
</dbReference>
<sequence>MSGCCQVTIPIGKHNDCPISVSFITFHGADKFLLDMVLDIYSSLQAQASIASNSVPLPDTNGNMDASELLKEKGNAAFKGRQWNKAVNYYTEAIKLNETNATFYCNRAAAYLELGCFQQAEEDCSKAILHDKKNVKAYLRRGTARELLLRYKEAAKDFKHARVLEPQNKVASLAEKRLGKLMS</sequence>
<dbReference type="PANTHER" id="PTHR46310">
    <property type="entry name" value="AMIDASE 1"/>
    <property type="match status" value="1"/>
</dbReference>
<dbReference type="PROSITE" id="PS50005">
    <property type="entry name" value="TPR"/>
    <property type="match status" value="2"/>
</dbReference>
<feature type="repeat" description="TPR" evidence="1">
    <location>
        <begin position="67"/>
        <end position="100"/>
    </location>
</feature>
<gene>
    <name evidence="2" type="ORF">F2P56_029021</name>
</gene>
<dbReference type="Gene3D" id="1.25.40.10">
    <property type="entry name" value="Tetratricopeptide repeat domain"/>
    <property type="match status" value="1"/>
</dbReference>
<comment type="caution">
    <text evidence="2">The sequence shown here is derived from an EMBL/GenBank/DDBJ whole genome shotgun (WGS) entry which is preliminary data.</text>
</comment>
<dbReference type="InterPro" id="IPR019734">
    <property type="entry name" value="TPR_rpt"/>
</dbReference>
<keyword evidence="1" id="KW-0802">TPR repeat</keyword>
<name>A0A833WW57_JUGRE</name>
<dbReference type="InterPro" id="IPR011990">
    <property type="entry name" value="TPR-like_helical_dom_sf"/>
</dbReference>
<dbReference type="PANTHER" id="PTHR46310:SF4">
    <property type="entry name" value="OUTER ENVELOPE PROTEIN 64, MITOCHONDRIAL"/>
    <property type="match status" value="1"/>
</dbReference>
<evidence type="ECO:0000256" key="1">
    <source>
        <dbReference type="PROSITE-ProRule" id="PRU00339"/>
    </source>
</evidence>
<feature type="repeat" description="TPR" evidence="1">
    <location>
        <begin position="135"/>
        <end position="168"/>
    </location>
</feature>
<accession>A0A833WW57</accession>
<reference evidence="2" key="2">
    <citation type="submission" date="2020-03" db="EMBL/GenBank/DDBJ databases">
        <title>Walnut 2.0.</title>
        <authorList>
            <person name="Marrano A."/>
            <person name="Britton M."/>
            <person name="Zimin A.V."/>
            <person name="Zaini P.A."/>
            <person name="Workman R."/>
            <person name="Puiu D."/>
            <person name="Bianco L."/>
            <person name="Allen B.J."/>
            <person name="Troggio M."/>
            <person name="Leslie C.A."/>
            <person name="Timp W."/>
            <person name="Dendekar A."/>
            <person name="Salzberg S.L."/>
            <person name="Neale D.B."/>
        </authorList>
    </citation>
    <scope>NUCLEOTIDE SEQUENCE</scope>
    <source>
        <tissue evidence="2">Leaves</tissue>
    </source>
</reference>
<reference evidence="2" key="1">
    <citation type="submission" date="2015-10" db="EMBL/GenBank/DDBJ databases">
        <authorList>
            <person name="Martinez-Garcia P.J."/>
            <person name="Crepeau M.W."/>
            <person name="Puiu D."/>
            <person name="Gonzalez-Ibeas D."/>
            <person name="Whalen J."/>
            <person name="Stevens K."/>
            <person name="Paul R."/>
            <person name="Butterfield T."/>
            <person name="Britton M."/>
            <person name="Reagan R."/>
            <person name="Chakraborty S."/>
            <person name="Walawage S.L."/>
            <person name="Vasquez-Gross H.A."/>
            <person name="Cardeno C."/>
            <person name="Famula R."/>
            <person name="Pratt K."/>
            <person name="Kuruganti S."/>
            <person name="Aradhya M.K."/>
            <person name="Leslie C.A."/>
            <person name="Dandekar A.M."/>
            <person name="Salzberg S.L."/>
            <person name="Wegrzyn J.L."/>
            <person name="Langley C.H."/>
            <person name="Neale D.B."/>
        </authorList>
    </citation>
    <scope>NUCLEOTIDE SEQUENCE</scope>
    <source>
        <tissue evidence="2">Leaves</tissue>
    </source>
</reference>
<dbReference type="Pfam" id="PF13414">
    <property type="entry name" value="TPR_11"/>
    <property type="match status" value="1"/>
</dbReference>